<dbReference type="GO" id="GO:0005811">
    <property type="term" value="C:lipid droplet"/>
    <property type="evidence" value="ECO:0007669"/>
    <property type="project" value="TreeGrafter"/>
</dbReference>
<reference evidence="10" key="1">
    <citation type="submission" date="2013-05" db="EMBL/GenBank/DDBJ databases">
        <authorList>
            <person name="Yim A.K.Y."/>
            <person name="Chan T.F."/>
            <person name="Ji K.M."/>
            <person name="Liu X.Y."/>
            <person name="Zhou J.W."/>
            <person name="Li R.Q."/>
            <person name="Yang K.Y."/>
            <person name="Li J."/>
            <person name="Li M."/>
            <person name="Law P.T.W."/>
            <person name="Wu Y.L."/>
            <person name="Cai Z.L."/>
            <person name="Qin H."/>
            <person name="Bao Y."/>
            <person name="Leung R.K.K."/>
            <person name="Ng P.K.S."/>
            <person name="Zou J."/>
            <person name="Zhong X.J."/>
            <person name="Ran P.X."/>
            <person name="Zhong N.S."/>
            <person name="Liu Z.G."/>
            <person name="Tsui S.K.W."/>
        </authorList>
    </citation>
    <scope>NUCLEOTIDE SEQUENCE</scope>
    <source>
        <strain evidence="10">Derf</strain>
        <tissue evidence="10">Whole organism</tissue>
    </source>
</reference>
<dbReference type="Pfam" id="PF00501">
    <property type="entry name" value="AMP-binding"/>
    <property type="match status" value="1"/>
</dbReference>
<evidence type="ECO:0000256" key="5">
    <source>
        <dbReference type="ARBA" id="ARBA00022840"/>
    </source>
</evidence>
<evidence type="ECO:0000256" key="2">
    <source>
        <dbReference type="ARBA" id="ARBA00022598"/>
    </source>
</evidence>
<evidence type="ECO:0000256" key="6">
    <source>
        <dbReference type="ARBA" id="ARBA00024484"/>
    </source>
</evidence>
<dbReference type="GO" id="GO:0005783">
    <property type="term" value="C:endoplasmic reticulum"/>
    <property type="evidence" value="ECO:0007669"/>
    <property type="project" value="TreeGrafter"/>
</dbReference>
<dbReference type="EMBL" id="ASGP02000003">
    <property type="protein sequence ID" value="KAH9517597.1"/>
    <property type="molecule type" value="Genomic_DNA"/>
</dbReference>
<evidence type="ECO:0000256" key="1">
    <source>
        <dbReference type="ARBA" id="ARBA00006432"/>
    </source>
</evidence>
<organism evidence="10 11">
    <name type="scientific">Dermatophagoides farinae</name>
    <name type="common">American house dust mite</name>
    <dbReference type="NCBI Taxonomy" id="6954"/>
    <lineage>
        <taxon>Eukaryota</taxon>
        <taxon>Metazoa</taxon>
        <taxon>Ecdysozoa</taxon>
        <taxon>Arthropoda</taxon>
        <taxon>Chelicerata</taxon>
        <taxon>Arachnida</taxon>
        <taxon>Acari</taxon>
        <taxon>Acariformes</taxon>
        <taxon>Sarcoptiformes</taxon>
        <taxon>Astigmata</taxon>
        <taxon>Psoroptidia</taxon>
        <taxon>Analgoidea</taxon>
        <taxon>Pyroglyphidae</taxon>
        <taxon>Dermatophagoidinae</taxon>
        <taxon>Dermatophagoides</taxon>
    </lineage>
</organism>
<dbReference type="GO" id="GO:0090433">
    <property type="term" value="F:palmitoyl-CoA ligase activity"/>
    <property type="evidence" value="ECO:0007669"/>
    <property type="project" value="TreeGrafter"/>
</dbReference>
<keyword evidence="4" id="KW-0443">Lipid metabolism</keyword>
<keyword evidence="3" id="KW-0547">Nucleotide-binding</keyword>
<keyword evidence="4" id="KW-0276">Fatty acid metabolism</keyword>
<evidence type="ECO:0000256" key="4">
    <source>
        <dbReference type="ARBA" id="ARBA00022832"/>
    </source>
</evidence>
<dbReference type="SUPFAM" id="SSF56801">
    <property type="entry name" value="Acetyl-CoA synthetase-like"/>
    <property type="match status" value="1"/>
</dbReference>
<dbReference type="Gene3D" id="3.30.300.30">
    <property type="match status" value="1"/>
</dbReference>
<evidence type="ECO:0000313" key="11">
    <source>
        <dbReference type="Proteomes" id="UP000790347"/>
    </source>
</evidence>
<reference evidence="10" key="2">
    <citation type="journal article" date="2022" name="Res Sq">
        <title>Comparative Genomics Reveals Insights into the Divergent Evolution of Astigmatic Mites and Household Pest Adaptations.</title>
        <authorList>
            <person name="Xiong Q."/>
            <person name="Wan A.T.-Y."/>
            <person name="Liu X.-Y."/>
            <person name="Fung C.S.-H."/>
            <person name="Xiao X."/>
            <person name="Malainual N."/>
            <person name="Hou J."/>
            <person name="Wang L."/>
            <person name="Wang M."/>
            <person name="Yang K."/>
            <person name="Cui Y."/>
            <person name="Leung E."/>
            <person name="Nong W."/>
            <person name="Shin S.-K."/>
            <person name="Au S."/>
            <person name="Jeong K.Y."/>
            <person name="Chew F.T."/>
            <person name="Hui J."/>
            <person name="Leung T.F."/>
            <person name="Tungtrongchitr A."/>
            <person name="Zhong N."/>
            <person name="Liu Z."/>
            <person name="Tsui S."/>
        </authorList>
    </citation>
    <scope>NUCLEOTIDE SEQUENCE</scope>
    <source>
        <strain evidence="10">Derf</strain>
        <tissue evidence="10">Whole organism</tissue>
    </source>
</reference>
<evidence type="ECO:0000256" key="7">
    <source>
        <dbReference type="ARBA" id="ARBA00026121"/>
    </source>
</evidence>
<comment type="caution">
    <text evidence="10">The sequence shown here is derived from an EMBL/GenBank/DDBJ whole genome shotgun (WGS) entry which is preliminary data.</text>
</comment>
<keyword evidence="8" id="KW-1133">Transmembrane helix</keyword>
<dbReference type="PANTHER" id="PTHR43272:SF83">
    <property type="entry name" value="ACYL-COA SYNTHETASE LONG-CHAIN, ISOFORM J"/>
    <property type="match status" value="1"/>
</dbReference>
<evidence type="ECO:0000313" key="10">
    <source>
        <dbReference type="EMBL" id="KAH9517597.1"/>
    </source>
</evidence>
<dbReference type="Proteomes" id="UP000790347">
    <property type="component" value="Unassembled WGS sequence"/>
</dbReference>
<keyword evidence="5" id="KW-0067">ATP-binding</keyword>
<comment type="similarity">
    <text evidence="1">Belongs to the ATP-dependent AMP-binding enzyme family.</text>
</comment>
<keyword evidence="2 10" id="KW-0436">Ligase</keyword>
<dbReference type="GO" id="GO:0035336">
    <property type="term" value="P:long-chain fatty-acyl-CoA metabolic process"/>
    <property type="evidence" value="ECO:0007669"/>
    <property type="project" value="TreeGrafter"/>
</dbReference>
<dbReference type="InterPro" id="IPR045851">
    <property type="entry name" value="AMP-bd_C_sf"/>
</dbReference>
<feature type="transmembrane region" description="Helical" evidence="8">
    <location>
        <begin position="89"/>
        <end position="108"/>
    </location>
</feature>
<dbReference type="EC" id="6.2.1.3" evidence="7"/>
<name>A0A922I206_DERFA</name>
<sequence length="825" mass="94655">MKSIKRKMFAYVKLCDNVYVVNNTTTTCEQSNSNLNLNHDNRNVYPPLYLGTDSSMAETFINISNKIQTNNNSQHSNKYPKALKNASGIILKFIFMTIFISIVQIYTWTTWPLYFIVQQPWKAKRLNDRIRIKIFKGSNDSKMSPIYERNDPEILDYPFFSYKSVTQIFQSLTDHLDRDRNCLGYRQVLSEESILNDKGQERRMDGRKLKRYYLSDYKWITYGQAQTTTRNIAKGLMANGITEGDRIMIFAETRIEWMLSFLAIPQTGAIVVTAFSNLGTRGLLYSLEQTEVDTVIVSFECIQILQAVLANSSKHKVKRIIFMDGFKKPDFEFPSNIEIFSLNGIERLGEQCIKEMRDKPLYSGSLDRSLIIMYTSGTNGDPKAALITENQLFVSMKAMYCRVRSLVHETDKQIYVAYLPSAHILELTLELLFFLGGVRLGYASPFTLTDSAPGLGLGQKSDMKLLQPTIMTTVPLVLERILKEINEKLKARTPVSQQVFRFLANYKSEWTRHGYKCNIVTKLICPKVREQFGNKLMFMICGGAPLNTRTQATIKSALDVIFIQGYGCTETTSSPICMDFETLDYGNCGSILANAYFRLQDWDEGGYSVRDRPNPRGELLIGGEIVTMGYFKNPHLTKEVYYTDENRIRWYRTGDIAEMFPNGFVKIIDRRKDLIKLQNGEYISLGKVEAALKMCPLIENAFVYGDIYATELVALISPNQKAFEELSRQMDKNNMTIEEKCNDKQIESTFLEAIVDVSKQSSLTKIEIPKRIKIVPDVWSPDNDILTASMKLKRQNVMKKYNQELTKLCNERKIISDNQDKNHNC</sequence>
<gene>
    <name evidence="10" type="primary">ACSL4_6</name>
    <name evidence="10" type="ORF">DERF_008256</name>
</gene>
<dbReference type="InterPro" id="IPR000873">
    <property type="entry name" value="AMP-dep_synth/lig_dom"/>
</dbReference>
<dbReference type="GO" id="GO:0005524">
    <property type="term" value="F:ATP binding"/>
    <property type="evidence" value="ECO:0007669"/>
    <property type="project" value="UniProtKB-KW"/>
</dbReference>
<evidence type="ECO:0000256" key="3">
    <source>
        <dbReference type="ARBA" id="ARBA00022741"/>
    </source>
</evidence>
<proteinExistence type="inferred from homology"/>
<comment type="catalytic activity">
    <reaction evidence="6">
        <text>a long-chain fatty acid + ATP + CoA = a long-chain fatty acyl-CoA + AMP + diphosphate</text>
        <dbReference type="Rhea" id="RHEA:15421"/>
        <dbReference type="ChEBI" id="CHEBI:30616"/>
        <dbReference type="ChEBI" id="CHEBI:33019"/>
        <dbReference type="ChEBI" id="CHEBI:57287"/>
        <dbReference type="ChEBI" id="CHEBI:57560"/>
        <dbReference type="ChEBI" id="CHEBI:83139"/>
        <dbReference type="ChEBI" id="CHEBI:456215"/>
        <dbReference type="EC" id="6.2.1.3"/>
    </reaction>
    <physiologicalReaction direction="left-to-right" evidence="6">
        <dbReference type="Rhea" id="RHEA:15422"/>
    </physiologicalReaction>
</comment>
<keyword evidence="11" id="KW-1185">Reference proteome</keyword>
<dbReference type="GO" id="GO:0030182">
    <property type="term" value="P:neuron differentiation"/>
    <property type="evidence" value="ECO:0007669"/>
    <property type="project" value="TreeGrafter"/>
</dbReference>
<evidence type="ECO:0000256" key="8">
    <source>
        <dbReference type="SAM" id="Phobius"/>
    </source>
</evidence>
<evidence type="ECO:0000259" key="9">
    <source>
        <dbReference type="Pfam" id="PF00501"/>
    </source>
</evidence>
<dbReference type="InterPro" id="IPR042099">
    <property type="entry name" value="ANL_N_sf"/>
</dbReference>
<keyword evidence="8" id="KW-0472">Membrane</keyword>
<dbReference type="GO" id="GO:0005886">
    <property type="term" value="C:plasma membrane"/>
    <property type="evidence" value="ECO:0007669"/>
    <property type="project" value="TreeGrafter"/>
</dbReference>
<feature type="domain" description="AMP-dependent synthetase/ligase" evidence="9">
    <location>
        <begin position="210"/>
        <end position="631"/>
    </location>
</feature>
<protein>
    <recommendedName>
        <fullName evidence="7">long-chain-fatty-acid--CoA ligase</fullName>
        <ecNumber evidence="7">6.2.1.3</ecNumber>
    </recommendedName>
</protein>
<dbReference type="Gene3D" id="3.40.50.12780">
    <property type="entry name" value="N-terminal domain of ligase-like"/>
    <property type="match status" value="1"/>
</dbReference>
<dbReference type="PANTHER" id="PTHR43272">
    <property type="entry name" value="LONG-CHAIN-FATTY-ACID--COA LIGASE"/>
    <property type="match status" value="1"/>
</dbReference>
<accession>A0A922I206</accession>
<keyword evidence="8" id="KW-0812">Transmembrane</keyword>
<dbReference type="AlphaFoldDB" id="A0A922I206"/>